<dbReference type="RefSeq" id="WP_156217920.1">
    <property type="nucleotide sequence ID" value="NZ_WOFH01000006.1"/>
</dbReference>
<keyword evidence="2" id="KW-1185">Reference proteome</keyword>
<dbReference type="EMBL" id="WOFH01000006">
    <property type="protein sequence ID" value="MUN38789.1"/>
    <property type="molecule type" value="Genomic_DNA"/>
</dbReference>
<accession>A0A7K1L316</accession>
<comment type="caution">
    <text evidence="1">The sequence shown here is derived from an EMBL/GenBank/DDBJ whole genome shotgun (WGS) entry which is preliminary data.</text>
</comment>
<dbReference type="AlphaFoldDB" id="A0A7K1L316"/>
<name>A0A7K1L316_9ACTN</name>
<reference evidence="1 2" key="1">
    <citation type="submission" date="2019-11" db="EMBL/GenBank/DDBJ databases">
        <authorList>
            <person name="Cao P."/>
        </authorList>
    </citation>
    <scope>NUCLEOTIDE SEQUENCE [LARGE SCALE GENOMIC DNA]</scope>
    <source>
        <strain evidence="1 2">NEAU-AAG5</strain>
    </source>
</reference>
<protein>
    <recommendedName>
        <fullName evidence="3">Antibiotic biosynthesis monooxygenase</fullName>
    </recommendedName>
</protein>
<proteinExistence type="predicted"/>
<evidence type="ECO:0008006" key="3">
    <source>
        <dbReference type="Google" id="ProtNLM"/>
    </source>
</evidence>
<dbReference type="Proteomes" id="UP000432015">
    <property type="component" value="Unassembled WGS sequence"/>
</dbReference>
<gene>
    <name evidence="1" type="ORF">GNZ18_19575</name>
</gene>
<evidence type="ECO:0000313" key="1">
    <source>
        <dbReference type="EMBL" id="MUN38789.1"/>
    </source>
</evidence>
<organism evidence="1 2">
    <name type="scientific">Actinomadura litoris</name>
    <dbReference type="NCBI Taxonomy" id="2678616"/>
    <lineage>
        <taxon>Bacteria</taxon>
        <taxon>Bacillati</taxon>
        <taxon>Actinomycetota</taxon>
        <taxon>Actinomycetes</taxon>
        <taxon>Streptosporangiales</taxon>
        <taxon>Thermomonosporaceae</taxon>
        <taxon>Actinomadura</taxon>
    </lineage>
</organism>
<sequence length="202" mass="22674">MFIQVIQGKITDRDEVRDAMDRWVRDLAPGSVGWLGSTAGVTDDDTFVALARFESQEAARRNSHRQEQEQWWTELSKLFAGEVTFHDCAATGTWMSGGSDDAGFVQIMHSRVRDLDGLRAWMEHADYGVLTRNRPDILGGVWAAHGDGGMTEAVYFRSEAEARAGESQAPTPEMKAAMEEMGRFYEGDFTYLDLKDPWLASR</sequence>
<evidence type="ECO:0000313" key="2">
    <source>
        <dbReference type="Proteomes" id="UP000432015"/>
    </source>
</evidence>